<dbReference type="Gene3D" id="1.10.260.40">
    <property type="entry name" value="lambda repressor-like DNA-binding domains"/>
    <property type="match status" value="1"/>
</dbReference>
<dbReference type="CDD" id="cd01392">
    <property type="entry name" value="HTH_LacI"/>
    <property type="match status" value="1"/>
</dbReference>
<dbReference type="SUPFAM" id="SSF47413">
    <property type="entry name" value="lambda repressor-like DNA-binding domains"/>
    <property type="match status" value="1"/>
</dbReference>
<dbReference type="PROSITE" id="PS50932">
    <property type="entry name" value="HTH_LACI_2"/>
    <property type="match status" value="1"/>
</dbReference>
<reference evidence="7" key="1">
    <citation type="submission" date="2017-03" db="EMBL/GenBank/DDBJ databases">
        <authorList>
            <person name="Lund M.B."/>
        </authorList>
    </citation>
    <scope>NUCLEOTIDE SEQUENCE [LARGE SCALE GENOMIC DNA]</scope>
</reference>
<organism evidence="6 7">
    <name type="scientific">Candidatus Lumbricidiphila eiseniae</name>
    <dbReference type="NCBI Taxonomy" id="1969409"/>
    <lineage>
        <taxon>Bacteria</taxon>
        <taxon>Bacillati</taxon>
        <taxon>Actinomycetota</taxon>
        <taxon>Actinomycetes</taxon>
        <taxon>Micrococcales</taxon>
        <taxon>Microbacteriaceae</taxon>
        <taxon>Candidatus Lumbricidiphila</taxon>
    </lineage>
</organism>
<feature type="domain" description="HTH lacI-type" evidence="5">
    <location>
        <begin position="29"/>
        <end position="83"/>
    </location>
</feature>
<keyword evidence="4" id="KW-0804">Transcription</keyword>
<keyword evidence="1" id="KW-0678">Repressor</keyword>
<accession>A0A2A6FNY7</accession>
<dbReference type="CDD" id="cd06267">
    <property type="entry name" value="PBP1_LacI_sugar_binding-like"/>
    <property type="match status" value="1"/>
</dbReference>
<evidence type="ECO:0000256" key="3">
    <source>
        <dbReference type="ARBA" id="ARBA00023125"/>
    </source>
</evidence>
<dbReference type="Proteomes" id="UP000219994">
    <property type="component" value="Unassembled WGS sequence"/>
</dbReference>
<evidence type="ECO:0000256" key="4">
    <source>
        <dbReference type="ARBA" id="ARBA00023163"/>
    </source>
</evidence>
<dbReference type="InterPro" id="IPR028082">
    <property type="entry name" value="Peripla_BP_I"/>
</dbReference>
<dbReference type="InterPro" id="IPR046335">
    <property type="entry name" value="LacI/GalR-like_sensor"/>
</dbReference>
<evidence type="ECO:0000313" key="6">
    <source>
        <dbReference type="EMBL" id="PDQ34602.1"/>
    </source>
</evidence>
<evidence type="ECO:0000256" key="1">
    <source>
        <dbReference type="ARBA" id="ARBA00022491"/>
    </source>
</evidence>
<protein>
    <recommendedName>
        <fullName evidence="5">HTH lacI-type domain-containing protein</fullName>
    </recommendedName>
</protein>
<evidence type="ECO:0000259" key="5">
    <source>
        <dbReference type="PROSITE" id="PS50932"/>
    </source>
</evidence>
<dbReference type="EMBL" id="NAEP01000050">
    <property type="protein sequence ID" value="PDQ34602.1"/>
    <property type="molecule type" value="Genomic_DNA"/>
</dbReference>
<dbReference type="PANTHER" id="PTHR30146:SF148">
    <property type="entry name" value="HTH-TYPE TRANSCRIPTIONAL REPRESSOR PURR-RELATED"/>
    <property type="match status" value="1"/>
</dbReference>
<dbReference type="SMART" id="SM00354">
    <property type="entry name" value="HTH_LACI"/>
    <property type="match status" value="1"/>
</dbReference>
<keyword evidence="3" id="KW-0238">DNA-binding</keyword>
<dbReference type="Pfam" id="PF00356">
    <property type="entry name" value="LacI"/>
    <property type="match status" value="1"/>
</dbReference>
<gene>
    <name evidence="6" type="ORF">B5766_10490</name>
</gene>
<evidence type="ECO:0000256" key="2">
    <source>
        <dbReference type="ARBA" id="ARBA00023015"/>
    </source>
</evidence>
<keyword evidence="2" id="KW-0805">Transcription regulation</keyword>
<dbReference type="PROSITE" id="PS00356">
    <property type="entry name" value="HTH_LACI_1"/>
    <property type="match status" value="1"/>
</dbReference>
<proteinExistence type="predicted"/>
<dbReference type="SUPFAM" id="SSF53822">
    <property type="entry name" value="Periplasmic binding protein-like I"/>
    <property type="match status" value="1"/>
</dbReference>
<dbReference type="Pfam" id="PF13377">
    <property type="entry name" value="Peripla_BP_3"/>
    <property type="match status" value="1"/>
</dbReference>
<dbReference type="InterPro" id="IPR000843">
    <property type="entry name" value="HTH_LacI"/>
</dbReference>
<dbReference type="PANTHER" id="PTHR30146">
    <property type="entry name" value="LACI-RELATED TRANSCRIPTIONAL REPRESSOR"/>
    <property type="match status" value="1"/>
</dbReference>
<evidence type="ECO:0000313" key="7">
    <source>
        <dbReference type="Proteomes" id="UP000219994"/>
    </source>
</evidence>
<dbReference type="GO" id="GO:0000976">
    <property type="term" value="F:transcription cis-regulatory region binding"/>
    <property type="evidence" value="ECO:0007669"/>
    <property type="project" value="TreeGrafter"/>
</dbReference>
<dbReference type="AlphaFoldDB" id="A0A2A6FNY7"/>
<name>A0A2A6FNY7_9MICO</name>
<dbReference type="InterPro" id="IPR010982">
    <property type="entry name" value="Lambda_DNA-bd_dom_sf"/>
</dbReference>
<sequence length="358" mass="37696">MTEVDPGFSLGLKGASKSICKGEDLGKTINISDVAADAGVSRTTVSHALSGNSPVSDATRRRVQESAHRLGYRPNLVARSLRLQRTYTVALLVVDIANPYYPALARSAIDGLAAKGYTTFIGNTDGKAETEQKLLEDSVARNVDGIIITPMSLGFNHIRTIVGSTPLVIIGYTHAAPVADTVSTLDAQGITEAVAHLCASGRTDIAFVSGPVDHEPGPTRLNAFRAAADRAQITVPHTRILHTSFTRDGGHIAGVTIFSQDPSTHPSAIICANDLIAIGVMDAAHERGISIPKDVAIIGFDNIEMASLLTTKLTTIDNSAAEVGGKSADVLLKRISDPGATSFQVIELATRLIIRDST</sequence>
<comment type="caution">
    <text evidence="6">The sequence shown here is derived from an EMBL/GenBank/DDBJ whole genome shotgun (WGS) entry which is preliminary data.</text>
</comment>
<dbReference type="Gene3D" id="3.40.50.2300">
    <property type="match status" value="2"/>
</dbReference>
<dbReference type="GO" id="GO:0003700">
    <property type="term" value="F:DNA-binding transcription factor activity"/>
    <property type="evidence" value="ECO:0007669"/>
    <property type="project" value="TreeGrafter"/>
</dbReference>